<accession>A0A3D9HFX4</accession>
<sequence length="472" mass="51255">MKHSEGQPITQPDGEGNPAEAQETAATETETAPKAGLTRARILGASCLAIAGTLALSAILFKDDNGVWLGEEIDPIIKAAPVIAVAADEEPLPPLVNEVDATFNRGDTMMAVMTRAGVDRVEAHKAIQAMTPLFNPREIKAGQKLSLILEDDPDTGEARLTRLKLKADKTRNIVVTPDGQDGFAGEAVDIPITTELVRSQGVIDSSLYAAAVENDVPLKVLADMINIFSFDVDFQREVQRDDSFQLMFERMADDQGNAVDHGDVLLAEMVLSGEKRRFYRYEDKNGFVDYYDEKGRSVRKALLKTPVDGARISSKYGKRKHPVLGYTKKHSGVDFAAPRGTPIYAAGDGVLEAAGRNGSYGIYIRIRHNDSYKTAYAHMSKLAKGMRKGKRVRQRQVIGYVGTTGRSTGPHLHFEVHKGGRKVNPLGVKLPTGKTLKGKALAAFQQERARIDGLYASLPGSAKVADATPDSQ</sequence>
<keyword evidence="10" id="KW-1185">Reference proteome</keyword>
<dbReference type="Gene3D" id="2.70.70.10">
    <property type="entry name" value="Glucose Permease (Domain IIA)"/>
    <property type="match status" value="1"/>
</dbReference>
<keyword evidence="6" id="KW-0482">Metalloprotease</keyword>
<dbReference type="GO" id="GO:0006508">
    <property type="term" value="P:proteolysis"/>
    <property type="evidence" value="ECO:0007669"/>
    <property type="project" value="UniProtKB-KW"/>
</dbReference>
<protein>
    <submittedName>
        <fullName evidence="9">Murein DD-endopeptidase MepM/ murein hydrolase activator NlpD</fullName>
    </submittedName>
</protein>
<evidence type="ECO:0000313" key="9">
    <source>
        <dbReference type="EMBL" id="RED48161.1"/>
    </source>
</evidence>
<keyword evidence="3" id="KW-0479">Metal-binding</keyword>
<comment type="caution">
    <text evidence="9">The sequence shown here is derived from an EMBL/GenBank/DDBJ whole genome shotgun (WGS) entry which is preliminary data.</text>
</comment>
<evidence type="ECO:0000256" key="7">
    <source>
        <dbReference type="SAM" id="MobiDB-lite"/>
    </source>
</evidence>
<dbReference type="GO" id="GO:0046872">
    <property type="term" value="F:metal ion binding"/>
    <property type="evidence" value="ECO:0007669"/>
    <property type="project" value="UniProtKB-KW"/>
</dbReference>
<dbReference type="SUPFAM" id="SSF51261">
    <property type="entry name" value="Duplicated hybrid motif"/>
    <property type="match status" value="1"/>
</dbReference>
<dbReference type="AlphaFoldDB" id="A0A3D9HFX4"/>
<evidence type="ECO:0000256" key="2">
    <source>
        <dbReference type="ARBA" id="ARBA00022670"/>
    </source>
</evidence>
<dbReference type="OrthoDB" id="9805070at2"/>
<gene>
    <name evidence="9" type="ORF">DFP90_108180</name>
</gene>
<dbReference type="GO" id="GO:0004222">
    <property type="term" value="F:metalloendopeptidase activity"/>
    <property type="evidence" value="ECO:0007669"/>
    <property type="project" value="TreeGrafter"/>
</dbReference>
<dbReference type="RefSeq" id="WP_115937778.1">
    <property type="nucleotide sequence ID" value="NZ_QRDW01000008.1"/>
</dbReference>
<feature type="domain" description="M23ase beta-sheet core" evidence="8">
    <location>
        <begin position="329"/>
        <end position="425"/>
    </location>
</feature>
<name>A0A3D9HFX4_9PROT</name>
<comment type="cofactor">
    <cofactor evidence="1">
        <name>Zn(2+)</name>
        <dbReference type="ChEBI" id="CHEBI:29105"/>
    </cofactor>
</comment>
<evidence type="ECO:0000313" key="10">
    <source>
        <dbReference type="Proteomes" id="UP000256845"/>
    </source>
</evidence>
<keyword evidence="2" id="KW-0645">Protease</keyword>
<evidence type="ECO:0000259" key="8">
    <source>
        <dbReference type="Pfam" id="PF01551"/>
    </source>
</evidence>
<evidence type="ECO:0000256" key="4">
    <source>
        <dbReference type="ARBA" id="ARBA00022801"/>
    </source>
</evidence>
<keyword evidence="5" id="KW-0862">Zinc</keyword>
<dbReference type="InterPro" id="IPR016047">
    <property type="entry name" value="M23ase_b-sheet_dom"/>
</dbReference>
<dbReference type="EMBL" id="QRDW01000008">
    <property type="protein sequence ID" value="RED48161.1"/>
    <property type="molecule type" value="Genomic_DNA"/>
</dbReference>
<dbReference type="CDD" id="cd12797">
    <property type="entry name" value="M23_peptidase"/>
    <property type="match status" value="1"/>
</dbReference>
<evidence type="ECO:0000256" key="1">
    <source>
        <dbReference type="ARBA" id="ARBA00001947"/>
    </source>
</evidence>
<organism evidence="9 10">
    <name type="scientific">Aestuariispira insulae</name>
    <dbReference type="NCBI Taxonomy" id="1461337"/>
    <lineage>
        <taxon>Bacteria</taxon>
        <taxon>Pseudomonadati</taxon>
        <taxon>Pseudomonadota</taxon>
        <taxon>Alphaproteobacteria</taxon>
        <taxon>Rhodospirillales</taxon>
        <taxon>Kiloniellaceae</taxon>
        <taxon>Aestuariispira</taxon>
    </lineage>
</organism>
<dbReference type="InterPro" id="IPR011055">
    <property type="entry name" value="Dup_hybrid_motif"/>
</dbReference>
<feature type="region of interest" description="Disordered" evidence="7">
    <location>
        <begin position="1"/>
        <end position="33"/>
    </location>
</feature>
<dbReference type="PANTHER" id="PTHR21666">
    <property type="entry name" value="PEPTIDASE-RELATED"/>
    <property type="match status" value="1"/>
</dbReference>
<evidence type="ECO:0000256" key="3">
    <source>
        <dbReference type="ARBA" id="ARBA00022723"/>
    </source>
</evidence>
<proteinExistence type="predicted"/>
<keyword evidence="4 9" id="KW-0378">Hydrolase</keyword>
<evidence type="ECO:0000256" key="6">
    <source>
        <dbReference type="ARBA" id="ARBA00023049"/>
    </source>
</evidence>
<dbReference type="InterPro" id="IPR050570">
    <property type="entry name" value="Cell_wall_metabolism_enzyme"/>
</dbReference>
<dbReference type="Gene3D" id="3.10.450.350">
    <property type="match status" value="2"/>
</dbReference>
<reference evidence="9 10" key="1">
    <citation type="submission" date="2018-07" db="EMBL/GenBank/DDBJ databases">
        <title>Genomic Encyclopedia of Type Strains, Phase III (KMG-III): the genomes of soil and plant-associated and newly described type strains.</title>
        <authorList>
            <person name="Whitman W."/>
        </authorList>
    </citation>
    <scope>NUCLEOTIDE SEQUENCE [LARGE SCALE GENOMIC DNA]</scope>
    <source>
        <strain evidence="9 10">CECT 8488</strain>
    </source>
</reference>
<evidence type="ECO:0000256" key="5">
    <source>
        <dbReference type="ARBA" id="ARBA00022833"/>
    </source>
</evidence>
<feature type="compositionally biased region" description="Low complexity" evidence="7">
    <location>
        <begin position="19"/>
        <end position="32"/>
    </location>
</feature>
<dbReference type="Pfam" id="PF01551">
    <property type="entry name" value="Peptidase_M23"/>
    <property type="match status" value="1"/>
</dbReference>
<dbReference type="PANTHER" id="PTHR21666:SF288">
    <property type="entry name" value="CELL DIVISION PROTEIN YTFB"/>
    <property type="match status" value="1"/>
</dbReference>
<dbReference type="Proteomes" id="UP000256845">
    <property type="component" value="Unassembled WGS sequence"/>
</dbReference>